<dbReference type="InterPro" id="IPR004158">
    <property type="entry name" value="DUF247_pln"/>
</dbReference>
<dbReference type="InterPro" id="IPR036638">
    <property type="entry name" value="HLH_DNA-bd_sf"/>
</dbReference>
<dbReference type="InterPro" id="IPR024097">
    <property type="entry name" value="bHLH_ZIP_TF"/>
</dbReference>
<dbReference type="AlphaFoldDB" id="A0A7N2R2U2"/>
<protein>
    <recommendedName>
        <fullName evidence="8">BHLH domain-containing protein</fullName>
    </recommendedName>
</protein>
<feature type="compositionally biased region" description="Basic and acidic residues" evidence="7">
    <location>
        <begin position="1062"/>
        <end position="1077"/>
    </location>
</feature>
<feature type="region of interest" description="Disordered" evidence="7">
    <location>
        <begin position="429"/>
        <end position="499"/>
    </location>
</feature>
<accession>A0A7N2R2U2</accession>
<feature type="compositionally biased region" description="Polar residues" evidence="7">
    <location>
        <begin position="448"/>
        <end position="460"/>
    </location>
</feature>
<dbReference type="Proteomes" id="UP000594261">
    <property type="component" value="Chromosome 4"/>
</dbReference>
<feature type="compositionally biased region" description="Polar residues" evidence="7">
    <location>
        <begin position="1078"/>
        <end position="1090"/>
    </location>
</feature>
<feature type="region of interest" description="Disordered" evidence="7">
    <location>
        <begin position="1048"/>
        <end position="1129"/>
    </location>
</feature>
<dbReference type="CDD" id="cd18919">
    <property type="entry name" value="bHLH_AtBPE_like"/>
    <property type="match status" value="2"/>
</dbReference>
<feature type="compositionally biased region" description="Basic and acidic residues" evidence="7">
    <location>
        <begin position="461"/>
        <end position="484"/>
    </location>
</feature>
<evidence type="ECO:0000256" key="1">
    <source>
        <dbReference type="ARBA" id="ARBA00004123"/>
    </source>
</evidence>
<keyword evidence="6" id="KW-0539">Nucleus</keyword>
<dbReference type="SUPFAM" id="SSF47459">
    <property type="entry name" value="HLH, helix-loop-helix DNA-binding domain"/>
    <property type="match status" value="2"/>
</dbReference>
<dbReference type="EMBL" id="LRBV02000004">
    <property type="status" value="NOT_ANNOTATED_CDS"/>
    <property type="molecule type" value="Genomic_DNA"/>
</dbReference>
<dbReference type="Gramene" id="QL04p027572:mrna">
    <property type="protein sequence ID" value="QL04p027572:mrna"/>
    <property type="gene ID" value="QL04p027572"/>
</dbReference>
<dbReference type="EnsemblPlants" id="QL04p027572:mrna">
    <property type="protein sequence ID" value="QL04p027572:mrna"/>
    <property type="gene ID" value="QL04p027572"/>
</dbReference>
<feature type="compositionally biased region" description="Basic and acidic residues" evidence="7">
    <location>
        <begin position="1091"/>
        <end position="1114"/>
    </location>
</feature>
<dbReference type="GO" id="GO:0046983">
    <property type="term" value="F:protein dimerization activity"/>
    <property type="evidence" value="ECO:0007669"/>
    <property type="project" value="InterPro"/>
</dbReference>
<feature type="domain" description="BHLH" evidence="8">
    <location>
        <begin position="1123"/>
        <end position="1173"/>
    </location>
</feature>
<feature type="compositionally biased region" description="Basic and acidic residues" evidence="7">
    <location>
        <begin position="432"/>
        <end position="447"/>
    </location>
</feature>
<feature type="compositionally biased region" description="Basic and acidic residues" evidence="7">
    <location>
        <begin position="794"/>
        <end position="808"/>
    </location>
</feature>
<evidence type="ECO:0000256" key="3">
    <source>
        <dbReference type="ARBA" id="ARBA00022737"/>
    </source>
</evidence>
<feature type="region of interest" description="Disordered" evidence="7">
    <location>
        <begin position="788"/>
        <end position="818"/>
    </location>
</feature>
<keyword evidence="10" id="KW-1185">Reference proteome</keyword>
<dbReference type="SMART" id="SM00353">
    <property type="entry name" value="HLH"/>
    <property type="match status" value="2"/>
</dbReference>
<evidence type="ECO:0000259" key="8">
    <source>
        <dbReference type="PROSITE" id="PS50888"/>
    </source>
</evidence>
<dbReference type="PANTHER" id="PTHR12565:SF456">
    <property type="entry name" value="BHLH DOMAIN-CONTAINING PROTEIN"/>
    <property type="match status" value="1"/>
</dbReference>
<evidence type="ECO:0000256" key="4">
    <source>
        <dbReference type="ARBA" id="ARBA00023015"/>
    </source>
</evidence>
<organism evidence="9 10">
    <name type="scientific">Quercus lobata</name>
    <name type="common">Valley oak</name>
    <dbReference type="NCBI Taxonomy" id="97700"/>
    <lineage>
        <taxon>Eukaryota</taxon>
        <taxon>Viridiplantae</taxon>
        <taxon>Streptophyta</taxon>
        <taxon>Embryophyta</taxon>
        <taxon>Tracheophyta</taxon>
        <taxon>Spermatophyta</taxon>
        <taxon>Magnoliopsida</taxon>
        <taxon>eudicotyledons</taxon>
        <taxon>Gunneridae</taxon>
        <taxon>Pentapetalae</taxon>
        <taxon>rosids</taxon>
        <taxon>fabids</taxon>
        <taxon>Fagales</taxon>
        <taxon>Fagaceae</taxon>
        <taxon>Quercus</taxon>
    </lineage>
</organism>
<proteinExistence type="predicted"/>
<evidence type="ECO:0000313" key="9">
    <source>
        <dbReference type="EnsemblPlants" id="QL04p027572:mrna"/>
    </source>
</evidence>
<evidence type="ECO:0000256" key="7">
    <source>
        <dbReference type="SAM" id="MobiDB-lite"/>
    </source>
</evidence>
<dbReference type="Pfam" id="PF20160">
    <property type="entry name" value="C-JID"/>
    <property type="match status" value="2"/>
</dbReference>
<evidence type="ECO:0000313" key="10">
    <source>
        <dbReference type="Proteomes" id="UP000594261"/>
    </source>
</evidence>
<keyword evidence="2" id="KW-0433">Leucine-rich repeat</keyword>
<dbReference type="Pfam" id="PF03140">
    <property type="entry name" value="DUF247"/>
    <property type="match status" value="1"/>
</dbReference>
<reference evidence="9" key="2">
    <citation type="submission" date="2021-01" db="UniProtKB">
        <authorList>
            <consortium name="EnsemblPlants"/>
        </authorList>
    </citation>
    <scope>IDENTIFICATION</scope>
</reference>
<dbReference type="InterPro" id="IPR011598">
    <property type="entry name" value="bHLH_dom"/>
</dbReference>
<dbReference type="InterPro" id="IPR045344">
    <property type="entry name" value="C-JID"/>
</dbReference>
<dbReference type="GO" id="GO:0005634">
    <property type="term" value="C:nucleus"/>
    <property type="evidence" value="ECO:0007669"/>
    <property type="project" value="UniProtKB-SubCell"/>
</dbReference>
<keyword evidence="3" id="KW-0677">Repeat</keyword>
<evidence type="ECO:0000256" key="6">
    <source>
        <dbReference type="ARBA" id="ARBA00023242"/>
    </source>
</evidence>
<feature type="domain" description="BHLH" evidence="8">
    <location>
        <begin position="493"/>
        <end position="543"/>
    </location>
</feature>
<name>A0A7N2R2U2_QUELO</name>
<keyword evidence="5" id="KW-0804">Transcription</keyword>
<evidence type="ECO:0000256" key="5">
    <source>
        <dbReference type="ARBA" id="ARBA00023163"/>
    </source>
</evidence>
<comment type="subcellular location">
    <subcellularLocation>
        <location evidence="1">Nucleus</location>
    </subcellularLocation>
</comment>
<dbReference type="GO" id="GO:0003700">
    <property type="term" value="F:DNA-binding transcription factor activity"/>
    <property type="evidence" value="ECO:0007669"/>
    <property type="project" value="TreeGrafter"/>
</dbReference>
<evidence type="ECO:0000256" key="2">
    <source>
        <dbReference type="ARBA" id="ARBA00022614"/>
    </source>
</evidence>
<dbReference type="Gene3D" id="4.10.280.10">
    <property type="entry name" value="Helix-loop-helix DNA-binding domain"/>
    <property type="match status" value="2"/>
</dbReference>
<reference evidence="9 10" key="1">
    <citation type="journal article" date="2016" name="G3 (Bethesda)">
        <title>First Draft Assembly and Annotation of the Genome of a California Endemic Oak Quercus lobata Nee (Fagaceae).</title>
        <authorList>
            <person name="Sork V.L."/>
            <person name="Fitz-Gibbon S.T."/>
            <person name="Puiu D."/>
            <person name="Crepeau M."/>
            <person name="Gugger P.F."/>
            <person name="Sherman R."/>
            <person name="Stevens K."/>
            <person name="Langley C.H."/>
            <person name="Pellegrini M."/>
            <person name="Salzberg S.L."/>
        </authorList>
    </citation>
    <scope>NUCLEOTIDE SEQUENCE [LARGE SCALE GENOMIC DNA]</scope>
    <source>
        <strain evidence="9 10">cv. SW786</strain>
    </source>
</reference>
<dbReference type="InParanoid" id="A0A7N2R2U2"/>
<sequence length="1257" mass="143793">MFGIVTNRPDHYEGPGTFNQCLPQSEIPGWFKSENIARSSSVTIQLPLNLYDNLEWMGFAFCAVFSFQKHPISVPMKGSKFSFIIVCHLKTDLGCMNPLCSISEEDVIISLHQRGFLWLSFIPSWFLSPEWSRCTSVEFSFVSDSSAVSALKCGVDLVYRQKLEFTCRMVQCITSYGSPFTSDERFPFYHPDQFSGSGGSSGTSGRYSYDQFYRTAALDRYNNRSIFNQCILQSEISEWFSHHSLPSDLSPKFDFHPSTSYNFCLPPSKIQDWFSHPNHGHSVTIDLPSNLYHDSNWMGLVLYASFSINGDPNIIFSNLASGKSHFLYCQCQTSMANVDNQKIAFSTNKEEITWLLNLGEFIWICYVPGKPFKNMLRHCSHIEASFDSDWFGVIVQNFKIFPRLIDQPETDDETEIQLGQSDLPVVVEDEPKDNRSKLCAEDGESKITEQTSTKNTTIDNNNRESSSDTSKENSKASEVQKPDYIHVQARRGQATDSHSLAERVRREKISERMKFPQDLVPGCNKITGKAVMLDENIDYAQSLQRQLEFLSMKLAAVNPRLDSNIEDFFGKESIGITDLKARLEKVMEAKENAMNQSQIPKIQKVIFLLREPVDDFRKYYEPKVVSLGPIHHGNPKYQLGENYKLLLTCEFIKGSGKNMEDVYNMIKEKIYELRTCFEEEVIEKYDDEALTSILLVDGCAILQYIYCATNNKFKELKIETDSVAFGQRDLFLLENQLPYRLLTWLMSLSVKEKELRESIETYIGSHVKVPEDQQSNWLSWRLSQRSKPQQAQSAKEESHDEKNPHVQDHTTSVAQAPEPVHLLDHLRTRMLHGPEYIPDGTVGKINQNIQNVQEHWQSYRNVQELKTAGIHLKRGNDCYLSKIKFTKQFIFRGQLHLPPIVVDDSTRPKFLNLIAYEMCLDFKNDFGVTSYISFLDSLIDEANDVKMLRKARILHNVLGSDEEVAKLFNEIGTSLVPNVEIYKDVRSEIQKHYESKWMTWIAQVFHDHFSSPWTFIAFIGALLALALTITQTWLIDQPETDDETEIQLGQSDLPVVVEDEPKDNRSKLCAEDGESKITEQTSTKNTTIDNNNRESSSDTSKENSEASEVQKPDYIHVQARRGQATDSHSLAERVRREKISERMKFPQDLVPGCNKITGKAVMLDEIINCVQSLQRQFVFLSMKLAAVNPRLDSNIEDFFGKEFNPAQVVAWCGLEMEINLPDMALLRTITQLPPSSTWDAYIVFTGSIEASNLKMEM</sequence>
<dbReference type="FunFam" id="4.10.280.10:FF:000002">
    <property type="entry name" value="Basic helix-loop-helix transcription factor"/>
    <property type="match status" value="2"/>
</dbReference>
<keyword evidence="4" id="KW-0805">Transcription regulation</keyword>
<dbReference type="PANTHER" id="PTHR12565">
    <property type="entry name" value="STEROL REGULATORY ELEMENT-BINDING PROTEIN"/>
    <property type="match status" value="1"/>
</dbReference>
<dbReference type="PROSITE" id="PS50888">
    <property type="entry name" value="BHLH"/>
    <property type="match status" value="2"/>
</dbReference>